<dbReference type="EMBL" id="JABANO010039317">
    <property type="protein sequence ID" value="KAF4693956.1"/>
    <property type="molecule type" value="Genomic_DNA"/>
</dbReference>
<feature type="compositionally biased region" description="Basic and acidic residues" evidence="1">
    <location>
        <begin position="8"/>
        <end position="42"/>
    </location>
</feature>
<dbReference type="AlphaFoldDB" id="A0A7J6TVZ1"/>
<feature type="compositionally biased region" description="Basic and acidic residues" evidence="1">
    <location>
        <begin position="133"/>
        <end position="148"/>
    </location>
</feature>
<gene>
    <name evidence="4" type="primary">PSMD2_2</name>
    <name evidence="3" type="synonym">PSMD2_3</name>
    <name evidence="4" type="ORF">FOZ62_004022</name>
    <name evidence="3" type="ORF">FOZ63_005992</name>
</gene>
<evidence type="ECO:0000256" key="1">
    <source>
        <dbReference type="SAM" id="MobiDB-lite"/>
    </source>
</evidence>
<dbReference type="GO" id="GO:0000502">
    <property type="term" value="C:proteasome complex"/>
    <property type="evidence" value="ECO:0007669"/>
    <property type="project" value="UniProtKB-KW"/>
</dbReference>
<reference evidence="5 6" key="1">
    <citation type="submission" date="2020-04" db="EMBL/GenBank/DDBJ databases">
        <title>Perkinsus olseni comparative genomics.</title>
        <authorList>
            <person name="Bogema D.R."/>
        </authorList>
    </citation>
    <scope>NUCLEOTIDE SEQUENCE [LARGE SCALE GENOMIC DNA]</scope>
    <source>
        <strain evidence="4">ATCC PRA-205</strain>
        <strain evidence="3 5">ATCC PRA-207</strain>
    </source>
</reference>
<feature type="region of interest" description="Disordered" evidence="1">
    <location>
        <begin position="133"/>
        <end position="168"/>
    </location>
</feature>
<dbReference type="EMBL" id="JABANM010004336">
    <property type="protein sequence ID" value="KAF4749408.1"/>
    <property type="molecule type" value="Genomic_DNA"/>
</dbReference>
<dbReference type="Proteomes" id="UP000574390">
    <property type="component" value="Unassembled WGS sequence"/>
</dbReference>
<evidence type="ECO:0000313" key="6">
    <source>
        <dbReference type="Proteomes" id="UP000574390"/>
    </source>
</evidence>
<evidence type="ECO:0000313" key="5">
    <source>
        <dbReference type="Proteomes" id="UP000553632"/>
    </source>
</evidence>
<evidence type="ECO:0000259" key="2">
    <source>
        <dbReference type="Pfam" id="PF17781"/>
    </source>
</evidence>
<feature type="region of interest" description="Disordered" evidence="1">
    <location>
        <begin position="1"/>
        <end position="48"/>
    </location>
</feature>
<keyword evidence="4" id="KW-0647">Proteasome</keyword>
<organism evidence="4 6">
    <name type="scientific">Perkinsus olseni</name>
    <name type="common">Perkinsus atlanticus</name>
    <dbReference type="NCBI Taxonomy" id="32597"/>
    <lineage>
        <taxon>Eukaryota</taxon>
        <taxon>Sar</taxon>
        <taxon>Alveolata</taxon>
        <taxon>Perkinsozoa</taxon>
        <taxon>Perkinsea</taxon>
        <taxon>Perkinsida</taxon>
        <taxon>Perkinsidae</taxon>
        <taxon>Perkinsus</taxon>
    </lineage>
</organism>
<feature type="non-terminal residue" evidence="4">
    <location>
        <position position="168"/>
    </location>
</feature>
<accession>A0A7J6TVZ1</accession>
<comment type="caution">
    <text evidence="4">The sequence shown here is derived from an EMBL/GenBank/DDBJ whole genome shotgun (WGS) entry which is preliminary data.</text>
</comment>
<evidence type="ECO:0000313" key="4">
    <source>
        <dbReference type="EMBL" id="KAF4749408.1"/>
    </source>
</evidence>
<evidence type="ECO:0000313" key="3">
    <source>
        <dbReference type="EMBL" id="KAF4693956.1"/>
    </source>
</evidence>
<dbReference type="Proteomes" id="UP000553632">
    <property type="component" value="Unassembled WGS sequence"/>
</dbReference>
<dbReference type="Pfam" id="PF17781">
    <property type="entry name" value="RPN1_RPN2_N"/>
    <property type="match status" value="1"/>
</dbReference>
<keyword evidence="5" id="KW-1185">Reference proteome</keyword>
<sequence>MAGGGSGDNKKALHAADEAERAAKERRRVMEEKRRKLEAEKELSEEDQQLKTLLEKQVDSITTGSGDVQGAIQAIGEEMRSAASSMTSVPKPLKFLRAHFVPLAAAYEAMPDSEIKEELADVLAVLSTTIPVEKSREKKHVSDEKVDEATTASVVSSEEAAPKEAEGS</sequence>
<protein>
    <submittedName>
        <fullName evidence="4">26S proteasome non-ATPase regulatory subunit 2</fullName>
    </submittedName>
</protein>
<name>A0A7J6TVZ1_PEROL</name>
<dbReference type="InterPro" id="IPR040892">
    <property type="entry name" value="RPN1_N"/>
</dbReference>
<feature type="domain" description="RPN1 N-terminal" evidence="2">
    <location>
        <begin position="66"/>
        <end position="137"/>
    </location>
</feature>
<proteinExistence type="predicted"/>